<evidence type="ECO:0000256" key="1">
    <source>
        <dbReference type="SAM" id="Phobius"/>
    </source>
</evidence>
<dbReference type="EMBL" id="OBEH01000005">
    <property type="protein sequence ID" value="SNZ01215.1"/>
    <property type="molecule type" value="Genomic_DNA"/>
</dbReference>
<dbReference type="RefSeq" id="WP_097046679.1">
    <property type="nucleotide sequence ID" value="NZ_OBEH01000005.1"/>
</dbReference>
<protein>
    <submittedName>
        <fullName evidence="2">Uncharacterized protein</fullName>
    </submittedName>
</protein>
<keyword evidence="3" id="KW-1185">Reference proteome</keyword>
<dbReference type="Pfam" id="PF19578">
    <property type="entry name" value="DUF6090"/>
    <property type="match status" value="1"/>
</dbReference>
<name>A0A285MVK1_9FLAO</name>
<keyword evidence="1" id="KW-0472">Membrane</keyword>
<keyword evidence="1" id="KW-1133">Transmembrane helix</keyword>
<accession>A0A285MVK1</accession>
<feature type="transmembrane region" description="Helical" evidence="1">
    <location>
        <begin position="21"/>
        <end position="42"/>
    </location>
</feature>
<proteinExistence type="predicted"/>
<organism evidence="2 3">
    <name type="scientific">Flagellimonas pacifica</name>
    <dbReference type="NCBI Taxonomy" id="1247520"/>
    <lineage>
        <taxon>Bacteria</taxon>
        <taxon>Pseudomonadati</taxon>
        <taxon>Bacteroidota</taxon>
        <taxon>Flavobacteriia</taxon>
        <taxon>Flavobacteriales</taxon>
        <taxon>Flavobacteriaceae</taxon>
        <taxon>Flagellimonas</taxon>
    </lineage>
</organism>
<evidence type="ECO:0000313" key="3">
    <source>
        <dbReference type="Proteomes" id="UP000219048"/>
    </source>
</evidence>
<gene>
    <name evidence="2" type="ORF">SAMN06265377_3052</name>
</gene>
<dbReference type="Proteomes" id="UP000219048">
    <property type="component" value="Unassembled WGS sequence"/>
</dbReference>
<dbReference type="InterPro" id="IPR045749">
    <property type="entry name" value="DUF6090"/>
</dbReference>
<dbReference type="OrthoDB" id="1414794at2"/>
<keyword evidence="1" id="KW-0812">Transmembrane</keyword>
<sequence length="245" mass="28791">MIKFFRKIRQKLLSENKFTKYLIYAVGEIILVVIGILIALGINNWNIKNVQQKEARTYLTSIKTNLIQDTLSLNLRTQDIKQNIQTFDSIASFIYTNKSISLLDSKITEALFTTHRFITEKNSFEDITSNGKFDLIENKEIKEEILSYYNFIENTSYNFNNSLDTYTRETFAPYFMKNYQLVYPIDFNLNLKENSKFVSGNKNVLFELNAIKYRYFILNGLIEVYADINTNANKIIHLINQELKK</sequence>
<reference evidence="3" key="1">
    <citation type="submission" date="2017-09" db="EMBL/GenBank/DDBJ databases">
        <authorList>
            <person name="Varghese N."/>
            <person name="Submissions S."/>
        </authorList>
    </citation>
    <scope>NUCLEOTIDE SEQUENCE [LARGE SCALE GENOMIC DNA]</scope>
    <source>
        <strain evidence="3">DSM 25885</strain>
    </source>
</reference>
<evidence type="ECO:0000313" key="2">
    <source>
        <dbReference type="EMBL" id="SNZ01215.1"/>
    </source>
</evidence>
<dbReference type="AlphaFoldDB" id="A0A285MVK1"/>